<comment type="caution">
    <text evidence="3">The sequence shown here is derived from an EMBL/GenBank/DDBJ whole genome shotgun (WGS) entry which is preliminary data.</text>
</comment>
<evidence type="ECO:0000256" key="2">
    <source>
        <dbReference type="ARBA" id="ARBA00023239"/>
    </source>
</evidence>
<dbReference type="EC" id="4.3.2.7" evidence="1"/>
<gene>
    <name evidence="3" type="ORF">RM543_07695</name>
</gene>
<dbReference type="SUPFAM" id="SSF110857">
    <property type="entry name" value="Gamma-glutamyl cyclotransferase-like"/>
    <property type="match status" value="1"/>
</dbReference>
<dbReference type="Gene3D" id="3.10.490.10">
    <property type="entry name" value="Gamma-glutamyl cyclotransferase-like"/>
    <property type="match status" value="1"/>
</dbReference>
<sequence>MTSHPKRDHPPNVLPDPLWVFGYGSLVWNPGFEVAERALATLPGYSRSFCMRSIHHRGSVEVPGLVLALDEGEGESCSGVAFRVEPGTEAQAIEDLRDRELISSAYLERIVTLSLRDGRSVEAVAYVIDRDHEQYCGGLDLGEQARIIATATGGRGTNAEYLHNTASHLAELGLADPDLDHLAAHVRDLTGQDPD</sequence>
<dbReference type="InterPro" id="IPR036568">
    <property type="entry name" value="GGCT-like_sf"/>
</dbReference>
<dbReference type="Pfam" id="PF04752">
    <property type="entry name" value="ChaC"/>
    <property type="match status" value="1"/>
</dbReference>
<dbReference type="InterPro" id="IPR006840">
    <property type="entry name" value="ChaC"/>
</dbReference>
<dbReference type="RefSeq" id="WP_311690307.1">
    <property type="nucleotide sequence ID" value="NZ_JAVRHL010000002.1"/>
</dbReference>
<keyword evidence="2" id="KW-0456">Lyase</keyword>
<evidence type="ECO:0000313" key="3">
    <source>
        <dbReference type="EMBL" id="MDT0682563.1"/>
    </source>
</evidence>
<protein>
    <recommendedName>
        <fullName evidence="1">glutathione-specific gamma-glutamylcyclotransferase</fullName>
        <ecNumber evidence="1">4.3.2.7</ecNumber>
    </recommendedName>
</protein>
<name>A0ABU3DFT0_9RHOB</name>
<accession>A0ABU3DFT0</accession>
<evidence type="ECO:0000256" key="1">
    <source>
        <dbReference type="ARBA" id="ARBA00012344"/>
    </source>
</evidence>
<proteinExistence type="predicted"/>
<dbReference type="PANTHER" id="PTHR12192">
    <property type="entry name" value="CATION TRANSPORT PROTEIN CHAC-RELATED"/>
    <property type="match status" value="1"/>
</dbReference>
<dbReference type="PANTHER" id="PTHR12192:SF2">
    <property type="entry name" value="GLUTATHIONE-SPECIFIC GAMMA-GLUTAMYLCYCLOTRANSFERASE 2"/>
    <property type="match status" value="1"/>
</dbReference>
<organism evidence="3 4">
    <name type="scientific">Tropicimonas omnivorans</name>
    <dbReference type="NCBI Taxonomy" id="3075590"/>
    <lineage>
        <taxon>Bacteria</taxon>
        <taxon>Pseudomonadati</taxon>
        <taxon>Pseudomonadota</taxon>
        <taxon>Alphaproteobacteria</taxon>
        <taxon>Rhodobacterales</taxon>
        <taxon>Roseobacteraceae</taxon>
        <taxon>Tropicimonas</taxon>
    </lineage>
</organism>
<keyword evidence="4" id="KW-1185">Reference proteome</keyword>
<reference evidence="3 4" key="1">
    <citation type="submission" date="2023-09" db="EMBL/GenBank/DDBJ databases">
        <authorList>
            <person name="Rey-Velasco X."/>
        </authorList>
    </citation>
    <scope>NUCLEOTIDE SEQUENCE [LARGE SCALE GENOMIC DNA]</scope>
    <source>
        <strain evidence="3 4">F158</strain>
    </source>
</reference>
<dbReference type="InterPro" id="IPR013024">
    <property type="entry name" value="GGCT-like"/>
</dbReference>
<evidence type="ECO:0000313" key="4">
    <source>
        <dbReference type="Proteomes" id="UP001265259"/>
    </source>
</evidence>
<dbReference type="CDD" id="cd06661">
    <property type="entry name" value="GGCT_like"/>
    <property type="match status" value="1"/>
</dbReference>
<dbReference type="EMBL" id="JAVRHL010000002">
    <property type="protein sequence ID" value="MDT0682563.1"/>
    <property type="molecule type" value="Genomic_DNA"/>
</dbReference>
<dbReference type="Proteomes" id="UP001265259">
    <property type="component" value="Unassembled WGS sequence"/>
</dbReference>